<dbReference type="AlphaFoldDB" id="A0A8H0D1V1"/>
<dbReference type="EMBL" id="SPPV01000021">
    <property type="protein sequence ID" value="TFU49304.1"/>
    <property type="molecule type" value="Genomic_DNA"/>
</dbReference>
<gene>
    <name evidence="2" type="ORF">E4T97_11060</name>
</gene>
<protein>
    <submittedName>
        <fullName evidence="2">Uncharacterized protein</fullName>
    </submittedName>
</protein>
<keyword evidence="1" id="KW-0732">Signal</keyword>
<evidence type="ECO:0000313" key="2">
    <source>
        <dbReference type="EMBL" id="TFU49304.1"/>
    </source>
</evidence>
<feature type="chain" id="PRO_5034824257" evidence="1">
    <location>
        <begin position="23"/>
        <end position="181"/>
    </location>
</feature>
<comment type="caution">
    <text evidence="2">The sequence shown here is derived from an EMBL/GenBank/DDBJ whole genome shotgun (WGS) entry which is preliminary data.</text>
</comment>
<organism evidence="2 3">
    <name type="scientific">Bacteroides acidifaciens</name>
    <dbReference type="NCBI Taxonomy" id="85831"/>
    <lineage>
        <taxon>Bacteria</taxon>
        <taxon>Pseudomonadati</taxon>
        <taxon>Bacteroidota</taxon>
        <taxon>Bacteroidia</taxon>
        <taxon>Bacteroidales</taxon>
        <taxon>Bacteroidaceae</taxon>
        <taxon>Bacteroides</taxon>
    </lineage>
</organism>
<evidence type="ECO:0000313" key="3">
    <source>
        <dbReference type="Proteomes" id="UP000298073"/>
    </source>
</evidence>
<proteinExistence type="predicted"/>
<name>A0A8H0D1V1_9BACE</name>
<evidence type="ECO:0000256" key="1">
    <source>
        <dbReference type="SAM" id="SignalP"/>
    </source>
</evidence>
<feature type="signal peptide" evidence="1">
    <location>
        <begin position="1"/>
        <end position="22"/>
    </location>
</feature>
<dbReference type="RefSeq" id="WP_135037985.1">
    <property type="nucleotide sequence ID" value="NZ_CABIXU010000104.1"/>
</dbReference>
<sequence length="181" mass="19363">MKKLFLVLVTLFMVAGLNVANAQTKDEMKASQERMEKLAKLCQKEPKSTGVGDVDTYVKNVYDAAILSMSTTEQLQNLYYRSIGETKDGVTDVNIKKPTVEELTALSVTIAAQALTIKDAAGAADKALSASKAQKNPMKAAKIATALGFTKDAYPILVEESAAQTKAIAAMIETAKTAKNL</sequence>
<dbReference type="Proteomes" id="UP000298073">
    <property type="component" value="Unassembled WGS sequence"/>
</dbReference>
<reference evidence="2 3" key="1">
    <citation type="submission" date="2019-03" db="EMBL/GenBank/DDBJ databases">
        <title>Diversity of the mouse oral microbiome.</title>
        <authorList>
            <person name="Joseph S."/>
            <person name="Aduse-Opoku J."/>
            <person name="Curtis M."/>
            <person name="Wade W."/>
            <person name="Hashim A."/>
        </authorList>
    </citation>
    <scope>NUCLEOTIDE SEQUENCE [LARGE SCALE GENOMIC DNA]</scope>
    <source>
        <strain evidence="2 3">P2318</strain>
    </source>
</reference>
<accession>A0A8H0D1V1</accession>